<feature type="domain" description="T4 RNA ligase 1-like N-terminal" evidence="1">
    <location>
        <begin position="50"/>
        <end position="251"/>
    </location>
</feature>
<dbReference type="SUPFAM" id="SSF56091">
    <property type="entry name" value="DNA ligase/mRNA capping enzyme, catalytic domain"/>
    <property type="match status" value="1"/>
</dbReference>
<proteinExistence type="predicted"/>
<evidence type="ECO:0000313" key="3">
    <source>
        <dbReference type="Proteomes" id="UP001061862"/>
    </source>
</evidence>
<organism evidence="2 3">
    <name type="scientific">Devosia neptuniae</name>
    <dbReference type="NCBI Taxonomy" id="191302"/>
    <lineage>
        <taxon>Bacteria</taxon>
        <taxon>Pseudomonadati</taxon>
        <taxon>Pseudomonadota</taxon>
        <taxon>Alphaproteobacteria</taxon>
        <taxon>Hyphomicrobiales</taxon>
        <taxon>Devosiaceae</taxon>
        <taxon>Devosia</taxon>
    </lineage>
</organism>
<dbReference type="Pfam" id="PF09511">
    <property type="entry name" value="RNA_lig_T4_1"/>
    <property type="match status" value="1"/>
</dbReference>
<keyword evidence="3" id="KW-1185">Reference proteome</keyword>
<dbReference type="InterPro" id="IPR019039">
    <property type="entry name" value="T4-Rnl1-like_N"/>
</dbReference>
<evidence type="ECO:0000259" key="1">
    <source>
        <dbReference type="Pfam" id="PF09511"/>
    </source>
</evidence>
<accession>A0ABY6CF44</accession>
<name>A0ABY6CF44_9HYPH</name>
<dbReference type="Gene3D" id="3.30.470.30">
    <property type="entry name" value="DNA ligase/mRNA capping enzyme"/>
    <property type="match status" value="1"/>
</dbReference>
<evidence type="ECO:0000313" key="2">
    <source>
        <dbReference type="EMBL" id="UXN70864.1"/>
    </source>
</evidence>
<dbReference type="RefSeq" id="WP_262170132.1">
    <property type="nucleotide sequence ID" value="NZ_CP104965.1"/>
</dbReference>
<dbReference type="EMBL" id="CP104965">
    <property type="protein sequence ID" value="UXN70864.1"/>
    <property type="molecule type" value="Genomic_DNA"/>
</dbReference>
<gene>
    <name evidence="2" type="ORF">N8A98_06670</name>
</gene>
<protein>
    <recommendedName>
        <fullName evidence="1">T4 RNA ligase 1-like N-terminal domain-containing protein</fullName>
    </recommendedName>
</protein>
<sequence>MTHPTIRHLDDVLPSIVGRSEFVHAHRDGYSVIDHNFALVDSFDDPIRLECRGIKFAPSGEILARPLHKFFNINEREATQAHVLDFNQPHTITEKMDGSMIHPAIVDGALVFMTRMGRTDHAIKAERLIDDHLEAVCSSLLFNGATPIFEWTAPDNRIVVRYSDSRLTLLAIRETVSGCYLPAGEVEDWAADMGVAPVPQMAPGWTTGAEFVDFARAVTGKEGFVIRFADGTWVKAKGDDYVLKHKAKESILQEKNVLALVLRGELDDVIPLLETEDRAAVETYRTEVEAGIQLNARFIADHVAAGATLDQKTFAVAHLLSVAPERKALCFQVRAGTDATEAVKGALLKAVGSQTAVDATRHLHGARFEL</sequence>
<dbReference type="Proteomes" id="UP001061862">
    <property type="component" value="Chromosome"/>
</dbReference>
<reference evidence="2 3" key="1">
    <citation type="submission" date="2022-09" db="EMBL/GenBank/DDBJ databases">
        <title>Interaction between co-microsymbionts with complementary sets of symbiotic genes in legume-rhizobium systems.</title>
        <authorList>
            <person name="Safronova V."/>
            <person name="Sazanova A."/>
            <person name="Afonin A."/>
            <person name="Chirak E."/>
        </authorList>
    </citation>
    <scope>NUCLEOTIDE SEQUENCE [LARGE SCALE GENOMIC DNA]</scope>
    <source>
        <strain evidence="2 3">A18/4-1</strain>
    </source>
</reference>
<dbReference type="Gene3D" id="1.10.3550.20">
    <property type="match status" value="1"/>
</dbReference>